<gene>
    <name evidence="8" type="ORF">HYS17_09015</name>
</gene>
<evidence type="ECO:0000313" key="8">
    <source>
        <dbReference type="EMBL" id="QQG35652.1"/>
    </source>
</evidence>
<reference evidence="8 9" key="1">
    <citation type="submission" date="2020-07" db="EMBL/GenBank/DDBJ databases">
        <title>Huge and variable diversity of episymbiotic CPR bacteria and DPANN archaea in groundwater ecosystems.</title>
        <authorList>
            <person name="He C.Y."/>
            <person name="Keren R."/>
            <person name="Whittaker M."/>
            <person name="Farag I.F."/>
            <person name="Doudna J."/>
            <person name="Cate J.H.D."/>
            <person name="Banfield J.F."/>
        </authorList>
    </citation>
    <scope>NUCLEOTIDE SEQUENCE [LARGE SCALE GENOMIC DNA]</scope>
    <source>
        <strain evidence="8">NC_groundwater_70_Ag_B-0.1um_54_66</strain>
    </source>
</reference>
<feature type="transmembrane region" description="Helical" evidence="6">
    <location>
        <begin position="129"/>
        <end position="147"/>
    </location>
</feature>
<dbReference type="GO" id="GO:0016020">
    <property type="term" value="C:membrane"/>
    <property type="evidence" value="ECO:0007669"/>
    <property type="project" value="UniProtKB-SubCell"/>
</dbReference>
<evidence type="ECO:0000259" key="7">
    <source>
        <dbReference type="Pfam" id="PF00892"/>
    </source>
</evidence>
<evidence type="ECO:0000256" key="2">
    <source>
        <dbReference type="ARBA" id="ARBA00022692"/>
    </source>
</evidence>
<evidence type="ECO:0000256" key="4">
    <source>
        <dbReference type="ARBA" id="ARBA00023136"/>
    </source>
</evidence>
<feature type="transmembrane region" description="Helical" evidence="6">
    <location>
        <begin position="237"/>
        <end position="258"/>
    </location>
</feature>
<feature type="transmembrane region" description="Helical" evidence="6">
    <location>
        <begin position="12"/>
        <end position="30"/>
    </location>
</feature>
<feature type="transmembrane region" description="Helical" evidence="6">
    <location>
        <begin position="42"/>
        <end position="59"/>
    </location>
</feature>
<dbReference type="Proteomes" id="UP000595362">
    <property type="component" value="Chromosome"/>
</dbReference>
<feature type="transmembrane region" description="Helical" evidence="6">
    <location>
        <begin position="207"/>
        <end position="230"/>
    </location>
</feature>
<dbReference type="PANTHER" id="PTHR22911:SF6">
    <property type="entry name" value="SOLUTE CARRIER FAMILY 35 MEMBER G1"/>
    <property type="match status" value="1"/>
</dbReference>
<name>A0A7T5R197_9BACT</name>
<evidence type="ECO:0000313" key="9">
    <source>
        <dbReference type="Proteomes" id="UP000595362"/>
    </source>
</evidence>
<keyword evidence="3 6" id="KW-1133">Transmembrane helix</keyword>
<dbReference type="AlphaFoldDB" id="A0A7T5R197"/>
<dbReference type="PANTHER" id="PTHR22911">
    <property type="entry name" value="ACYL-MALONYL CONDENSING ENZYME-RELATED"/>
    <property type="match status" value="1"/>
</dbReference>
<feature type="transmembrane region" description="Helical" evidence="6">
    <location>
        <begin position="264"/>
        <end position="283"/>
    </location>
</feature>
<evidence type="ECO:0000256" key="3">
    <source>
        <dbReference type="ARBA" id="ARBA00022989"/>
    </source>
</evidence>
<evidence type="ECO:0000256" key="5">
    <source>
        <dbReference type="SAM" id="MobiDB-lite"/>
    </source>
</evidence>
<dbReference type="Pfam" id="PF00892">
    <property type="entry name" value="EamA"/>
    <property type="match status" value="2"/>
</dbReference>
<feature type="transmembrane region" description="Helical" evidence="6">
    <location>
        <begin position="183"/>
        <end position="201"/>
    </location>
</feature>
<feature type="domain" description="EamA" evidence="7">
    <location>
        <begin position="153"/>
        <end position="281"/>
    </location>
</feature>
<feature type="region of interest" description="Disordered" evidence="5">
    <location>
        <begin position="299"/>
        <end position="319"/>
    </location>
</feature>
<accession>A0A7T5R197</accession>
<evidence type="ECO:0000256" key="1">
    <source>
        <dbReference type="ARBA" id="ARBA00004141"/>
    </source>
</evidence>
<evidence type="ECO:0000256" key="6">
    <source>
        <dbReference type="SAM" id="Phobius"/>
    </source>
</evidence>
<feature type="domain" description="EamA" evidence="7">
    <location>
        <begin position="14"/>
        <end position="143"/>
    </location>
</feature>
<keyword evidence="2 6" id="KW-0812">Transmembrane</keyword>
<feature type="transmembrane region" description="Helical" evidence="6">
    <location>
        <begin position="99"/>
        <end position="120"/>
    </location>
</feature>
<protein>
    <submittedName>
        <fullName evidence="8">DMT family transporter</fullName>
    </submittedName>
</protein>
<dbReference type="InterPro" id="IPR037185">
    <property type="entry name" value="EmrE-like"/>
</dbReference>
<feature type="transmembrane region" description="Helical" evidence="6">
    <location>
        <begin position="153"/>
        <end position="171"/>
    </location>
</feature>
<comment type="subcellular location">
    <subcellularLocation>
        <location evidence="1">Membrane</location>
        <topology evidence="1">Multi-pass membrane protein</topology>
    </subcellularLocation>
</comment>
<dbReference type="EMBL" id="CP066681">
    <property type="protein sequence ID" value="QQG35652.1"/>
    <property type="molecule type" value="Genomic_DNA"/>
</dbReference>
<dbReference type="InterPro" id="IPR000620">
    <property type="entry name" value="EamA_dom"/>
</dbReference>
<proteinExistence type="predicted"/>
<dbReference type="SUPFAM" id="SSF103481">
    <property type="entry name" value="Multidrug resistance efflux transporter EmrE"/>
    <property type="match status" value="2"/>
</dbReference>
<organism evidence="8 9">
    <name type="scientific">Micavibrio aeruginosavorus</name>
    <dbReference type="NCBI Taxonomy" id="349221"/>
    <lineage>
        <taxon>Bacteria</taxon>
        <taxon>Pseudomonadati</taxon>
        <taxon>Bdellovibrionota</taxon>
        <taxon>Bdellovibrionia</taxon>
        <taxon>Bdellovibrionales</taxon>
        <taxon>Pseudobdellovibrionaceae</taxon>
        <taxon>Micavibrio</taxon>
    </lineage>
</organism>
<sequence>MTETPVDKPVRIFLAISLSTFLFALMNLFVKLAAETHPIPQVMFFRNAIGMIPVIWLILKNRDTSLFRTRNFAGHFVRSFVGFFSMYCIFWSFKMLPLANATAILFSSPLILTSLSVVLLDEKVGLHRWTAVIIGLAAVLFMLQPASGSSAEGSLIAMCAAILMAFAMISIRKLSKTEHSLTIVFYFSTFCTIMSGLWMMANWINPSALSLCYLLATGLLGGVAQVFMTYAYAKSPAAYVSAFSYFGIVIAATLDFIVWGFVPVWQVLVGSPIVIAAGLYIVWREAKKNYKPTALLDPDISSPDLPVEGPKQKDADFSI</sequence>
<feature type="transmembrane region" description="Helical" evidence="6">
    <location>
        <begin position="71"/>
        <end position="93"/>
    </location>
</feature>
<feature type="compositionally biased region" description="Basic and acidic residues" evidence="5">
    <location>
        <begin position="310"/>
        <end position="319"/>
    </location>
</feature>
<keyword evidence="4 6" id="KW-0472">Membrane</keyword>